<proteinExistence type="predicted"/>
<gene>
    <name evidence="2" type="ORF">HRJ53_20590</name>
</gene>
<dbReference type="EMBL" id="JACDQQ010001981">
    <property type="protein sequence ID" value="MBA0087390.1"/>
    <property type="molecule type" value="Genomic_DNA"/>
</dbReference>
<dbReference type="Proteomes" id="UP000567293">
    <property type="component" value="Unassembled WGS sequence"/>
</dbReference>
<protein>
    <submittedName>
        <fullName evidence="2">Uncharacterized protein</fullName>
    </submittedName>
</protein>
<evidence type="ECO:0000313" key="3">
    <source>
        <dbReference type="Proteomes" id="UP000567293"/>
    </source>
</evidence>
<evidence type="ECO:0000313" key="2">
    <source>
        <dbReference type="EMBL" id="MBA0087390.1"/>
    </source>
</evidence>
<feature type="non-terminal residue" evidence="2">
    <location>
        <position position="75"/>
    </location>
</feature>
<keyword evidence="3" id="KW-1185">Reference proteome</keyword>
<dbReference type="AlphaFoldDB" id="A0A7V8SYJ1"/>
<accession>A0A7V8SYJ1</accession>
<evidence type="ECO:0000256" key="1">
    <source>
        <dbReference type="SAM" id="Phobius"/>
    </source>
</evidence>
<comment type="caution">
    <text evidence="2">The sequence shown here is derived from an EMBL/GenBank/DDBJ whole genome shotgun (WGS) entry which is preliminary data.</text>
</comment>
<feature type="transmembrane region" description="Helical" evidence="1">
    <location>
        <begin position="50"/>
        <end position="72"/>
    </location>
</feature>
<sequence>MARAEGNLQGLGNSLQQTIHNLDPAIAPIYNLPLKTVVTERALFLPRVTAVLSGVFAFIALTLAVIGLYGVVSYT</sequence>
<organism evidence="2 3">
    <name type="scientific">Candidatus Acidiferrum panamense</name>
    <dbReference type="NCBI Taxonomy" id="2741543"/>
    <lineage>
        <taxon>Bacteria</taxon>
        <taxon>Pseudomonadati</taxon>
        <taxon>Acidobacteriota</taxon>
        <taxon>Terriglobia</taxon>
        <taxon>Candidatus Acidiferrales</taxon>
        <taxon>Candidatus Acidiferrum</taxon>
    </lineage>
</organism>
<reference evidence="2" key="1">
    <citation type="submission" date="2020-06" db="EMBL/GenBank/DDBJ databases">
        <title>Legume-microbial interactions unlock mineral nutrients during tropical forest succession.</title>
        <authorList>
            <person name="Epihov D.Z."/>
        </authorList>
    </citation>
    <scope>NUCLEOTIDE SEQUENCE [LARGE SCALE GENOMIC DNA]</scope>
    <source>
        <strain evidence="2">Pan2503</strain>
    </source>
</reference>
<keyword evidence="1" id="KW-0812">Transmembrane</keyword>
<keyword evidence="1" id="KW-0472">Membrane</keyword>
<name>A0A7V8SYJ1_9BACT</name>
<keyword evidence="1" id="KW-1133">Transmembrane helix</keyword>